<dbReference type="Proteomes" id="UP000648239">
    <property type="component" value="Unassembled WGS sequence"/>
</dbReference>
<evidence type="ECO:0000256" key="4">
    <source>
        <dbReference type="ARBA" id="ARBA00022741"/>
    </source>
</evidence>
<keyword evidence="2" id="KW-0813">Transport</keyword>
<evidence type="ECO:0000313" key="8">
    <source>
        <dbReference type="EMBL" id="MBD3867509.1"/>
    </source>
</evidence>
<dbReference type="PANTHER" id="PTHR42711:SF5">
    <property type="entry name" value="ABC TRANSPORTER ATP-BINDING PROTEIN NATA"/>
    <property type="match status" value="1"/>
</dbReference>
<gene>
    <name evidence="8" type="ORF">IFK94_05240</name>
</gene>
<dbReference type="AlphaFoldDB" id="A0A8J6Y0C2"/>
<dbReference type="SUPFAM" id="SSF52540">
    <property type="entry name" value="P-loop containing nucleoside triphosphate hydrolases"/>
    <property type="match status" value="1"/>
</dbReference>
<keyword evidence="3" id="KW-0536">Nodulation</keyword>
<evidence type="ECO:0000256" key="2">
    <source>
        <dbReference type="ARBA" id="ARBA00022448"/>
    </source>
</evidence>
<dbReference type="EMBL" id="JACXWD010000011">
    <property type="protein sequence ID" value="MBD3867509.1"/>
    <property type="molecule type" value="Genomic_DNA"/>
</dbReference>
<dbReference type="PANTHER" id="PTHR42711">
    <property type="entry name" value="ABC TRANSPORTER ATP-BINDING PROTEIN"/>
    <property type="match status" value="1"/>
</dbReference>
<dbReference type="InterPro" id="IPR027417">
    <property type="entry name" value="P-loop_NTPase"/>
</dbReference>
<keyword evidence="4" id="KW-0547">Nucleotide-binding</keyword>
<dbReference type="InterPro" id="IPR050763">
    <property type="entry name" value="ABC_transporter_ATP-binding"/>
</dbReference>
<dbReference type="Gene3D" id="3.40.50.300">
    <property type="entry name" value="P-loop containing nucleotide triphosphate hydrolases"/>
    <property type="match status" value="1"/>
</dbReference>
<evidence type="ECO:0000256" key="5">
    <source>
        <dbReference type="ARBA" id="ARBA00022840"/>
    </source>
</evidence>
<keyword evidence="6" id="KW-1133">Transmembrane helix</keyword>
<feature type="transmembrane region" description="Helical" evidence="6">
    <location>
        <begin position="56"/>
        <end position="75"/>
    </location>
</feature>
<organism evidence="8 9">
    <name type="scientific">Candidatus Polarisedimenticola svalbardensis</name>
    <dbReference type="NCBI Taxonomy" id="2886004"/>
    <lineage>
        <taxon>Bacteria</taxon>
        <taxon>Pseudomonadati</taxon>
        <taxon>Acidobacteriota</taxon>
        <taxon>Candidatus Polarisedimenticolia</taxon>
        <taxon>Candidatus Polarisedimenticolales</taxon>
        <taxon>Candidatus Polarisedimenticolaceae</taxon>
        <taxon>Candidatus Polarisedimenticola</taxon>
    </lineage>
</organism>
<dbReference type="InterPro" id="IPR003439">
    <property type="entry name" value="ABC_transporter-like_ATP-bd"/>
</dbReference>
<reference evidence="8 9" key="1">
    <citation type="submission" date="2020-08" db="EMBL/GenBank/DDBJ databases">
        <title>Acidobacteriota in marine sediments use diverse sulfur dissimilation pathways.</title>
        <authorList>
            <person name="Wasmund K."/>
        </authorList>
    </citation>
    <scope>NUCLEOTIDE SEQUENCE [LARGE SCALE GENOMIC DNA]</scope>
    <source>
        <strain evidence="8">MAG AM4</strain>
    </source>
</reference>
<evidence type="ECO:0000256" key="3">
    <source>
        <dbReference type="ARBA" id="ARBA00022458"/>
    </source>
</evidence>
<dbReference type="GO" id="GO:0005524">
    <property type="term" value="F:ATP binding"/>
    <property type="evidence" value="ECO:0007669"/>
    <property type="project" value="UniProtKB-KW"/>
</dbReference>
<keyword evidence="6" id="KW-0472">Membrane</keyword>
<keyword evidence="6" id="KW-0812">Transmembrane</keyword>
<comment type="caution">
    <text evidence="8">The sequence shown here is derived from an EMBL/GenBank/DDBJ whole genome shotgun (WGS) entry which is preliminary data.</text>
</comment>
<evidence type="ECO:0000259" key="7">
    <source>
        <dbReference type="Pfam" id="PF00005"/>
    </source>
</evidence>
<evidence type="ECO:0000256" key="6">
    <source>
        <dbReference type="SAM" id="Phobius"/>
    </source>
</evidence>
<keyword evidence="5 8" id="KW-0067">ATP-binding</keyword>
<protein>
    <submittedName>
        <fullName evidence="8">ATP-binding cassette domain-containing protein</fullName>
    </submittedName>
</protein>
<dbReference type="GO" id="GO:0016887">
    <property type="term" value="F:ATP hydrolysis activity"/>
    <property type="evidence" value="ECO:0007669"/>
    <property type="project" value="InterPro"/>
</dbReference>
<feature type="domain" description="ABC transporter" evidence="7">
    <location>
        <begin position="28"/>
        <end position="61"/>
    </location>
</feature>
<sequence>METTSNTTDPAIVTRALIRTFDDFRAVDGIDLQVPRGSFYGFLGPNGAGKSTTIKCLTGLLLVWIALAFLVARYLETITMELLGTRRENLLALARGK</sequence>
<proteinExistence type="inferred from homology"/>
<dbReference type="Pfam" id="PF00005">
    <property type="entry name" value="ABC_tran"/>
    <property type="match status" value="1"/>
</dbReference>
<evidence type="ECO:0000313" key="9">
    <source>
        <dbReference type="Proteomes" id="UP000648239"/>
    </source>
</evidence>
<name>A0A8J6Y0C2_9BACT</name>
<accession>A0A8J6Y0C2</accession>
<comment type="similarity">
    <text evidence="1">Belongs to the ABC transporter superfamily.</text>
</comment>
<evidence type="ECO:0000256" key="1">
    <source>
        <dbReference type="ARBA" id="ARBA00005417"/>
    </source>
</evidence>